<keyword evidence="3" id="KW-1185">Reference proteome</keyword>
<dbReference type="EMBL" id="MLAK01000869">
    <property type="protein sequence ID" value="OHT02396.1"/>
    <property type="molecule type" value="Genomic_DNA"/>
</dbReference>
<organism evidence="2 3">
    <name type="scientific">Tritrichomonas foetus</name>
    <dbReference type="NCBI Taxonomy" id="1144522"/>
    <lineage>
        <taxon>Eukaryota</taxon>
        <taxon>Metamonada</taxon>
        <taxon>Parabasalia</taxon>
        <taxon>Tritrichomonadida</taxon>
        <taxon>Tritrichomonadidae</taxon>
        <taxon>Tritrichomonas</taxon>
    </lineage>
</organism>
<accession>A0A1J4JXY0</accession>
<keyword evidence="1" id="KW-0175">Coiled coil</keyword>
<reference evidence="2" key="1">
    <citation type="submission" date="2016-10" db="EMBL/GenBank/DDBJ databases">
        <authorList>
            <person name="Benchimol M."/>
            <person name="Almeida L.G."/>
            <person name="Vasconcelos A.T."/>
            <person name="Perreira-Neves A."/>
            <person name="Rosa I.A."/>
            <person name="Tasca T."/>
            <person name="Bogo M.R."/>
            <person name="de Souza W."/>
        </authorList>
    </citation>
    <scope>NUCLEOTIDE SEQUENCE [LARGE SCALE GENOMIC DNA]</scope>
    <source>
        <strain evidence="2">K</strain>
    </source>
</reference>
<sequence length="368" mass="42373">MKARAKTAPLNRFSARRYGPELIGIPSPTLSPRMSTSRPLSSTRKPFSQPVIPLKNQYDELIISFDSFSQETSINYAAPFLVAQFQRFSRAFNLFTDTAASLFNSVYPDNTKRMKISNSAIVVQSRQMMNEWIDFQKFFVQIKASNIVPIYKLISNSLTSLHQAIHDCYELCGVGTRFPTLPKRFLNYVENELKKLNKEALLVFNERVSEFDPLDYFDRCKEFVKNTHVTLLNSIFQNRMATADVMRRKMALNVAYDDLIKNLNATQSFDSLAKDLENQIILMNKEIGDIYQILKMPVNMRKVENVRDEVGTSLNMAIMRPKMRLDKKAAVNESVERADVIKAQIVRVENEIKKKKEANHEKEGNNTE</sequence>
<name>A0A1J4JXY0_9EUKA</name>
<gene>
    <name evidence="2" type="ORF">TRFO_30525</name>
</gene>
<evidence type="ECO:0000313" key="3">
    <source>
        <dbReference type="Proteomes" id="UP000179807"/>
    </source>
</evidence>
<dbReference type="AlphaFoldDB" id="A0A1J4JXY0"/>
<dbReference type="VEuPathDB" id="TrichDB:TRFO_30525"/>
<protein>
    <submittedName>
        <fullName evidence="2">Uncharacterized protein</fullName>
    </submittedName>
</protein>
<dbReference type="GeneID" id="94842111"/>
<dbReference type="RefSeq" id="XP_068355532.1">
    <property type="nucleotide sequence ID" value="XM_068507407.1"/>
</dbReference>
<proteinExistence type="predicted"/>
<dbReference type="Proteomes" id="UP000179807">
    <property type="component" value="Unassembled WGS sequence"/>
</dbReference>
<evidence type="ECO:0000313" key="2">
    <source>
        <dbReference type="EMBL" id="OHT02396.1"/>
    </source>
</evidence>
<comment type="caution">
    <text evidence="2">The sequence shown here is derived from an EMBL/GenBank/DDBJ whole genome shotgun (WGS) entry which is preliminary data.</text>
</comment>
<evidence type="ECO:0000256" key="1">
    <source>
        <dbReference type="SAM" id="Coils"/>
    </source>
</evidence>
<feature type="coiled-coil region" evidence="1">
    <location>
        <begin position="338"/>
        <end position="365"/>
    </location>
</feature>